<evidence type="ECO:0000256" key="5">
    <source>
        <dbReference type="SAM" id="MobiDB-lite"/>
    </source>
</evidence>
<dbReference type="PANTHER" id="PTHR30461:SF2">
    <property type="entry name" value="SERINE RECOMBINASE PINE-RELATED"/>
    <property type="match status" value="1"/>
</dbReference>
<evidence type="ECO:0000256" key="3">
    <source>
        <dbReference type="ARBA" id="ARBA00023172"/>
    </source>
</evidence>
<gene>
    <name evidence="7" type="primary">hin_1</name>
    <name evidence="7" type="ORF">BACCIP111899_01582</name>
</gene>
<name>A0ABN8A021_9BACI</name>
<evidence type="ECO:0000256" key="1">
    <source>
        <dbReference type="ARBA" id="ARBA00022908"/>
    </source>
</evidence>
<keyword evidence="1" id="KW-0229">DNA integration</keyword>
<dbReference type="SMART" id="SM00857">
    <property type="entry name" value="Resolvase"/>
    <property type="match status" value="1"/>
</dbReference>
<dbReference type="EMBL" id="CAKJTI010000006">
    <property type="protein sequence ID" value="CAG9612406.1"/>
    <property type="molecule type" value="Genomic_DNA"/>
</dbReference>
<dbReference type="Pfam" id="PF00239">
    <property type="entry name" value="Resolvase"/>
    <property type="match status" value="1"/>
</dbReference>
<feature type="domain" description="Resolvase/invertase-type recombinase catalytic" evidence="6">
    <location>
        <begin position="3"/>
        <end position="136"/>
    </location>
</feature>
<keyword evidence="8" id="KW-1185">Reference proteome</keyword>
<keyword evidence="3" id="KW-0233">DNA recombination</keyword>
<dbReference type="CDD" id="cd03768">
    <property type="entry name" value="SR_ResInv"/>
    <property type="match status" value="1"/>
</dbReference>
<evidence type="ECO:0000256" key="2">
    <source>
        <dbReference type="ARBA" id="ARBA00023125"/>
    </source>
</evidence>
<dbReference type="PROSITE" id="PS00397">
    <property type="entry name" value="RECOMBINASES_1"/>
    <property type="match status" value="1"/>
</dbReference>
<accession>A0ABN8A021</accession>
<evidence type="ECO:0000313" key="8">
    <source>
        <dbReference type="Proteomes" id="UP000789423"/>
    </source>
</evidence>
<proteinExistence type="predicted"/>
<sequence length="192" mass="21631">MNKTFGYARVSTDKQELTRQLDELERYGVDKIFTDVKTGKTAEREGLAALLDQLREGDTLVITELTRLGRSMKDLVNIAEDLNEMGVVLVSLKENIDMNTATGRAMFGMLAVMAQLEREWISERTKSGLQSARARGKNGGRPKTDEKKLEAAYDLYKTEKYTVAEILERSPGVGRTALYDYIRKQKAEEGAR</sequence>
<evidence type="ECO:0000259" key="6">
    <source>
        <dbReference type="PROSITE" id="PS51736"/>
    </source>
</evidence>
<dbReference type="PROSITE" id="PS00398">
    <property type="entry name" value="RECOMBINASES_2"/>
    <property type="match status" value="1"/>
</dbReference>
<dbReference type="InterPro" id="IPR036162">
    <property type="entry name" value="Resolvase-like_N_sf"/>
</dbReference>
<comment type="caution">
    <text evidence="7">The sequence shown here is derived from an EMBL/GenBank/DDBJ whole genome shotgun (WGS) entry which is preliminary data.</text>
</comment>
<dbReference type="Proteomes" id="UP000789423">
    <property type="component" value="Unassembled WGS sequence"/>
</dbReference>
<dbReference type="SUPFAM" id="SSF53041">
    <property type="entry name" value="Resolvase-like"/>
    <property type="match status" value="1"/>
</dbReference>
<evidence type="ECO:0000256" key="4">
    <source>
        <dbReference type="PROSITE-ProRule" id="PRU10137"/>
    </source>
</evidence>
<reference evidence="7 8" key="1">
    <citation type="submission" date="2021-10" db="EMBL/GenBank/DDBJ databases">
        <authorList>
            <person name="Criscuolo A."/>
        </authorList>
    </citation>
    <scope>NUCLEOTIDE SEQUENCE [LARGE SCALE GENOMIC DNA]</scope>
    <source>
        <strain evidence="8">CIP 111899</strain>
    </source>
</reference>
<protein>
    <submittedName>
        <fullName evidence="7">DNA-invertase hin</fullName>
    </submittedName>
</protein>
<dbReference type="PANTHER" id="PTHR30461">
    <property type="entry name" value="DNA-INVERTASE FROM LAMBDOID PROPHAGE"/>
    <property type="match status" value="1"/>
</dbReference>
<feature type="region of interest" description="Disordered" evidence="5">
    <location>
        <begin position="127"/>
        <end position="146"/>
    </location>
</feature>
<organism evidence="7 8">
    <name type="scientific">Bacillus rhizoplanae</name>
    <dbReference type="NCBI Taxonomy" id="2880966"/>
    <lineage>
        <taxon>Bacteria</taxon>
        <taxon>Bacillati</taxon>
        <taxon>Bacillota</taxon>
        <taxon>Bacilli</taxon>
        <taxon>Bacillales</taxon>
        <taxon>Bacillaceae</taxon>
        <taxon>Bacillus</taxon>
    </lineage>
</organism>
<dbReference type="Gene3D" id="3.40.50.1390">
    <property type="entry name" value="Resolvase, N-terminal catalytic domain"/>
    <property type="match status" value="1"/>
</dbReference>
<dbReference type="InterPro" id="IPR006118">
    <property type="entry name" value="Recombinase_CS"/>
</dbReference>
<dbReference type="InterPro" id="IPR050639">
    <property type="entry name" value="SSR_resolvase"/>
</dbReference>
<evidence type="ECO:0000313" key="7">
    <source>
        <dbReference type="EMBL" id="CAG9612406.1"/>
    </source>
</evidence>
<keyword evidence="2" id="KW-0238">DNA-binding</keyword>
<dbReference type="PROSITE" id="PS51736">
    <property type="entry name" value="RECOMBINASES_3"/>
    <property type="match status" value="1"/>
</dbReference>
<feature type="active site" description="O-(5'-phospho-DNA)-serine intermediate" evidence="4">
    <location>
        <position position="11"/>
    </location>
</feature>
<dbReference type="RefSeq" id="WP_230574593.1">
    <property type="nucleotide sequence ID" value="NZ_CAKJTI010000006.1"/>
</dbReference>
<dbReference type="InterPro" id="IPR006119">
    <property type="entry name" value="Resolv_N"/>
</dbReference>